<sequence>MGLRIVYGEAWRGDAGVPSAMKLVEPRVTVTQPKDTHLIARRRRTSASANQEPNVLPRFHSALCSSIINPLRRAGSEAKVGLQLHDVSQ</sequence>
<protein>
    <submittedName>
        <fullName evidence="1">Uncharacterized protein</fullName>
    </submittedName>
</protein>
<gene>
    <name evidence="1" type="ORF">NDU88_000467</name>
</gene>
<reference evidence="1" key="1">
    <citation type="journal article" date="2022" name="bioRxiv">
        <title>Sequencing and chromosome-scale assembly of the giantPleurodeles waltlgenome.</title>
        <authorList>
            <person name="Brown T."/>
            <person name="Elewa A."/>
            <person name="Iarovenko S."/>
            <person name="Subramanian E."/>
            <person name="Araus A.J."/>
            <person name="Petzold A."/>
            <person name="Susuki M."/>
            <person name="Suzuki K.-i.T."/>
            <person name="Hayashi T."/>
            <person name="Toyoda A."/>
            <person name="Oliveira C."/>
            <person name="Osipova E."/>
            <person name="Leigh N.D."/>
            <person name="Simon A."/>
            <person name="Yun M.H."/>
        </authorList>
    </citation>
    <scope>NUCLEOTIDE SEQUENCE</scope>
    <source>
        <strain evidence="1">20211129_DDA</strain>
        <tissue evidence="1">Liver</tissue>
    </source>
</reference>
<evidence type="ECO:0000313" key="2">
    <source>
        <dbReference type="Proteomes" id="UP001066276"/>
    </source>
</evidence>
<keyword evidence="2" id="KW-1185">Reference proteome</keyword>
<comment type="caution">
    <text evidence="1">The sequence shown here is derived from an EMBL/GenBank/DDBJ whole genome shotgun (WGS) entry which is preliminary data.</text>
</comment>
<accession>A0AAV7M5D8</accession>
<dbReference type="AlphaFoldDB" id="A0AAV7M5D8"/>
<proteinExistence type="predicted"/>
<dbReference type="Proteomes" id="UP001066276">
    <property type="component" value="Chromosome 10"/>
</dbReference>
<name>A0AAV7M5D8_PLEWA</name>
<evidence type="ECO:0000313" key="1">
    <source>
        <dbReference type="EMBL" id="KAJ1095300.1"/>
    </source>
</evidence>
<dbReference type="EMBL" id="JANPWB010000014">
    <property type="protein sequence ID" value="KAJ1095300.1"/>
    <property type="molecule type" value="Genomic_DNA"/>
</dbReference>
<organism evidence="1 2">
    <name type="scientific">Pleurodeles waltl</name>
    <name type="common">Iberian ribbed newt</name>
    <dbReference type="NCBI Taxonomy" id="8319"/>
    <lineage>
        <taxon>Eukaryota</taxon>
        <taxon>Metazoa</taxon>
        <taxon>Chordata</taxon>
        <taxon>Craniata</taxon>
        <taxon>Vertebrata</taxon>
        <taxon>Euteleostomi</taxon>
        <taxon>Amphibia</taxon>
        <taxon>Batrachia</taxon>
        <taxon>Caudata</taxon>
        <taxon>Salamandroidea</taxon>
        <taxon>Salamandridae</taxon>
        <taxon>Pleurodelinae</taxon>
        <taxon>Pleurodeles</taxon>
    </lineage>
</organism>